<gene>
    <name evidence="9" type="ORF">SPIROBIBN47_260088</name>
</gene>
<dbReference type="PROSITE" id="PS50901">
    <property type="entry name" value="FTSK"/>
    <property type="match status" value="1"/>
</dbReference>
<name>A0A3P3XIK6_9SPIR</name>
<feature type="region of interest" description="Disordered" evidence="6">
    <location>
        <begin position="20"/>
        <end position="41"/>
    </location>
</feature>
<dbReference type="Gene3D" id="3.30.980.40">
    <property type="match status" value="1"/>
</dbReference>
<dbReference type="PANTHER" id="PTHR22683:SF41">
    <property type="entry name" value="DNA TRANSLOCASE FTSK"/>
    <property type="match status" value="1"/>
</dbReference>
<feature type="transmembrane region" description="Helical" evidence="7">
    <location>
        <begin position="51"/>
        <end position="70"/>
    </location>
</feature>
<evidence type="ECO:0000256" key="5">
    <source>
        <dbReference type="PROSITE-ProRule" id="PRU00289"/>
    </source>
</evidence>
<accession>A0A3P3XIK6</accession>
<dbReference type="Gene3D" id="1.10.10.10">
    <property type="entry name" value="Winged helix-like DNA-binding domain superfamily/Winged helix DNA-binding domain"/>
    <property type="match status" value="1"/>
</dbReference>
<keyword evidence="3 5" id="KW-0067">ATP-binding</keyword>
<dbReference type="InterPro" id="IPR036390">
    <property type="entry name" value="WH_DNA-bd_sf"/>
</dbReference>
<dbReference type="InterPro" id="IPR027417">
    <property type="entry name" value="P-loop_NTPase"/>
</dbReference>
<keyword evidence="2 5" id="KW-0547">Nucleotide-binding</keyword>
<feature type="compositionally biased region" description="Low complexity" evidence="6">
    <location>
        <begin position="272"/>
        <end position="284"/>
    </location>
</feature>
<evidence type="ECO:0000259" key="8">
    <source>
        <dbReference type="PROSITE" id="PS50901"/>
    </source>
</evidence>
<feature type="compositionally biased region" description="Gly residues" evidence="6">
    <location>
        <begin position="804"/>
        <end position="817"/>
    </location>
</feature>
<feature type="domain" description="FtsK" evidence="8">
    <location>
        <begin position="465"/>
        <end position="658"/>
    </location>
</feature>
<dbReference type="Pfam" id="PF01580">
    <property type="entry name" value="FtsK_SpoIIIE"/>
    <property type="match status" value="1"/>
</dbReference>
<evidence type="ECO:0000256" key="3">
    <source>
        <dbReference type="ARBA" id="ARBA00022840"/>
    </source>
</evidence>
<dbReference type="InterPro" id="IPR050206">
    <property type="entry name" value="FtsK/SpoIIIE/SftA"/>
</dbReference>
<dbReference type="InterPro" id="IPR018541">
    <property type="entry name" value="Ftsk_gamma"/>
</dbReference>
<dbReference type="InterPro" id="IPR041027">
    <property type="entry name" value="FtsK_alpha"/>
</dbReference>
<dbReference type="Pfam" id="PF09397">
    <property type="entry name" value="FtsK_gamma"/>
    <property type="match status" value="1"/>
</dbReference>
<evidence type="ECO:0000256" key="4">
    <source>
        <dbReference type="ARBA" id="ARBA00023125"/>
    </source>
</evidence>
<evidence type="ECO:0000313" key="9">
    <source>
        <dbReference type="EMBL" id="SLM12874.1"/>
    </source>
</evidence>
<dbReference type="SUPFAM" id="SSF52540">
    <property type="entry name" value="P-loop containing nucleoside triphosphate hydrolases"/>
    <property type="match status" value="1"/>
</dbReference>
<dbReference type="GO" id="GO:0003677">
    <property type="term" value="F:DNA binding"/>
    <property type="evidence" value="ECO:0007669"/>
    <property type="project" value="UniProtKB-KW"/>
</dbReference>
<feature type="transmembrane region" description="Helical" evidence="7">
    <location>
        <begin position="118"/>
        <end position="138"/>
    </location>
</feature>
<keyword evidence="7" id="KW-0812">Transmembrane</keyword>
<feature type="binding site" evidence="5">
    <location>
        <begin position="483"/>
        <end position="490"/>
    </location>
    <ligand>
        <name>ATP</name>
        <dbReference type="ChEBI" id="CHEBI:30616"/>
    </ligand>
</feature>
<dbReference type="AlphaFoldDB" id="A0A3P3XIK6"/>
<dbReference type="InterPro" id="IPR002543">
    <property type="entry name" value="FtsK_dom"/>
</dbReference>
<dbReference type="PANTHER" id="PTHR22683">
    <property type="entry name" value="SPORULATION PROTEIN RELATED"/>
    <property type="match status" value="1"/>
</dbReference>
<evidence type="ECO:0000256" key="6">
    <source>
        <dbReference type="SAM" id="MobiDB-lite"/>
    </source>
</evidence>
<dbReference type="SMART" id="SM00843">
    <property type="entry name" value="Ftsk_gamma"/>
    <property type="match status" value="1"/>
</dbReference>
<comment type="similarity">
    <text evidence="1">Belongs to the FtsK/SpoIIIE/SftA family.</text>
</comment>
<keyword evidence="7" id="KW-1133">Transmembrane helix</keyword>
<feature type="region of interest" description="Disordered" evidence="6">
    <location>
        <begin position="251"/>
        <end position="284"/>
    </location>
</feature>
<evidence type="ECO:0000256" key="7">
    <source>
        <dbReference type="SAM" id="Phobius"/>
    </source>
</evidence>
<reference evidence="9" key="1">
    <citation type="submission" date="2017-02" db="EMBL/GenBank/DDBJ databases">
        <authorList>
            <person name="Regsiter A."/>
            <person name="William W."/>
        </authorList>
    </citation>
    <scope>NUCLEOTIDE SEQUENCE</scope>
    <source>
        <strain evidence="9">Bib</strain>
    </source>
</reference>
<feature type="region of interest" description="Disordered" evidence="6">
    <location>
        <begin position="782"/>
        <end position="825"/>
    </location>
</feature>
<dbReference type="SMART" id="SM00382">
    <property type="entry name" value="AAA"/>
    <property type="match status" value="1"/>
</dbReference>
<protein>
    <recommendedName>
        <fullName evidence="8">FtsK domain-containing protein</fullName>
    </recommendedName>
</protein>
<feature type="transmembrane region" description="Helical" evidence="7">
    <location>
        <begin position="158"/>
        <end position="180"/>
    </location>
</feature>
<evidence type="ECO:0000256" key="2">
    <source>
        <dbReference type="ARBA" id="ARBA00022741"/>
    </source>
</evidence>
<sequence length="825" mass="89955">MEAKQKTHAKASVVVARKPRTRASAAGGSAAGGRSNGGRTKPSVFKSARGIVAIAFIVLGASALLSMLIWTRYPSVWKPIVVPGKMLIGIFSWAAYYLPVWLFWAAALAFVPKFCPRLTYLLGISALPFVVVTAFARLSSNPGQFFESHPSMAKVGLSSLYAALGFLFAASLVIVVAGYIKLTEWLKTNGYIKTRAERAQAGKGQSFGEKLATFVKNISMRREERRKRKEEARLARAEMLAQQNISLHIPEVPAPDPLKSGGQTPNFNFSGPAPGAAAAQANPSPAATAALDAAGISFTSVPPARPAQPGDEPKKAIVERILERKAAKTYHVPIDGLLNTYPDGQYWIIDDKTRASAGVLKETLAEFGIEAEVTGIRKGPVITMFEILPAHGVKISKITNLSDNIALRLAASSVRIVAPIPGKHAVGIEVPNERRAIVSLRELIESDHFRQTKMEIPVALGKDIAGEVQLVDLTQMPHLLIAGATGSGKSVCVNSIILSILYKRTPEEVKLMLIDPKIVELKLYNDIPHLMTPVVTEAKKAFQALQYCICEMERRYSMLDSLGVRDIRSYNRRVRERNLAQEKLPYIVVIIDEFADLMQTTGKELESTLARLAAMSRAVGIHLVLATQRPSIDVITGLIKANIPSRIAFMVASKFDSRTIIDMVGAEKLLGRGDMLFSGAQDPFPVRMQGAFVSEEEVERVVAHVKTLGEPEYIDDEIFIDEEDLEEPTLFDEEGSDPLFEKALEIVLQQGKASVSFIQRRLKIGFNRAARLVEMMEEKGIVGPAQGSKPRDVLRNPEVFDSPEGGGEGRSGHGGLHSGPEEEEG</sequence>
<organism evidence="9">
    <name type="scientific">uncultured spirochete</name>
    <dbReference type="NCBI Taxonomy" id="156406"/>
    <lineage>
        <taxon>Bacteria</taxon>
        <taxon>Pseudomonadati</taxon>
        <taxon>Spirochaetota</taxon>
        <taxon>Spirochaetia</taxon>
        <taxon>Spirochaetales</taxon>
        <taxon>environmental samples</taxon>
    </lineage>
</organism>
<dbReference type="SUPFAM" id="SSF46785">
    <property type="entry name" value="Winged helix' DNA-binding domain"/>
    <property type="match status" value="1"/>
</dbReference>
<dbReference type="Gene3D" id="3.40.50.300">
    <property type="entry name" value="P-loop containing nucleotide triphosphate hydrolases"/>
    <property type="match status" value="1"/>
</dbReference>
<feature type="transmembrane region" description="Helical" evidence="7">
    <location>
        <begin position="90"/>
        <end position="111"/>
    </location>
</feature>
<evidence type="ECO:0000256" key="1">
    <source>
        <dbReference type="ARBA" id="ARBA00006474"/>
    </source>
</evidence>
<dbReference type="Pfam" id="PF17854">
    <property type="entry name" value="FtsK_alpha"/>
    <property type="match status" value="1"/>
</dbReference>
<dbReference type="InterPro" id="IPR036388">
    <property type="entry name" value="WH-like_DNA-bd_sf"/>
</dbReference>
<dbReference type="GO" id="GO:0005524">
    <property type="term" value="F:ATP binding"/>
    <property type="evidence" value="ECO:0007669"/>
    <property type="project" value="UniProtKB-UniRule"/>
</dbReference>
<dbReference type="CDD" id="cd01127">
    <property type="entry name" value="TrwB_TraG_TraD_VirD4"/>
    <property type="match status" value="1"/>
</dbReference>
<proteinExistence type="inferred from homology"/>
<dbReference type="InterPro" id="IPR003593">
    <property type="entry name" value="AAA+_ATPase"/>
</dbReference>
<keyword evidence="7" id="KW-0472">Membrane</keyword>
<dbReference type="EMBL" id="FWDM01000019">
    <property type="protein sequence ID" value="SLM12874.1"/>
    <property type="molecule type" value="Genomic_DNA"/>
</dbReference>
<keyword evidence="4" id="KW-0238">DNA-binding</keyword>